<name>A0AA97FER4_9EURY</name>
<dbReference type="EMBL" id="CP043875">
    <property type="protein sequence ID" value="WOF16086.1"/>
    <property type="molecule type" value="Genomic_DNA"/>
</dbReference>
<keyword evidence="2" id="KW-1185">Reference proteome</keyword>
<sequence>MGYRWHNKIDVDEAIVVLMNSVDKEGNVAPWLIKTINQSIADSGPELGKYFYEEVENHVPVVLRFFEVES</sequence>
<protein>
    <submittedName>
        <fullName evidence="1">Uncharacterized protein</fullName>
    </submittedName>
</protein>
<dbReference type="GeneID" id="85229487"/>
<evidence type="ECO:0000313" key="1">
    <source>
        <dbReference type="EMBL" id="WOF16086.1"/>
    </source>
</evidence>
<organism evidence="1 2">
    <name type="scientific">Methanochimaera problematica</name>
    <dbReference type="NCBI Taxonomy" id="2609417"/>
    <lineage>
        <taxon>Archaea</taxon>
        <taxon>Methanobacteriati</taxon>
        <taxon>Methanobacteriota</taxon>
        <taxon>Stenosarchaea group</taxon>
        <taxon>Methanomicrobia</taxon>
        <taxon>Methanomicrobiales</taxon>
        <taxon>Methanomicrobiaceae</taxon>
        <taxon>Methanochimaera</taxon>
    </lineage>
</organism>
<proteinExistence type="predicted"/>
<evidence type="ECO:0000313" key="2">
    <source>
        <dbReference type="Proteomes" id="UP001301797"/>
    </source>
</evidence>
<accession>A0AA97FER4</accession>
<dbReference type="KEGG" id="mefw:F1737_04880"/>
<reference evidence="1 2" key="1">
    <citation type="submission" date="2019-09" db="EMBL/GenBank/DDBJ databases">
        <title>The complete genome of Methanoplanus sp. FWC-SCC4.</title>
        <authorList>
            <person name="Chen S.-C."/>
            <person name="Zhou Y.-Z."/>
            <person name="Lai M.-C."/>
        </authorList>
    </citation>
    <scope>NUCLEOTIDE SEQUENCE [LARGE SCALE GENOMIC DNA]</scope>
    <source>
        <strain evidence="1 2">FWC-SCC4</strain>
    </source>
</reference>
<dbReference type="AlphaFoldDB" id="A0AA97FER4"/>
<dbReference type="Proteomes" id="UP001301797">
    <property type="component" value="Chromosome"/>
</dbReference>
<dbReference type="RefSeq" id="WP_317137662.1">
    <property type="nucleotide sequence ID" value="NZ_CP043875.1"/>
</dbReference>
<gene>
    <name evidence="1" type="ORF">F1737_04880</name>
</gene>